<evidence type="ECO:0000256" key="1">
    <source>
        <dbReference type="ARBA" id="ARBA00022737"/>
    </source>
</evidence>
<feature type="domain" description="ABC transporter" evidence="5">
    <location>
        <begin position="331"/>
        <end position="536"/>
    </location>
</feature>
<dbReference type="RefSeq" id="WP_185383906.1">
    <property type="nucleotide sequence ID" value="NZ_JAARRG010000007.1"/>
</dbReference>
<sequence>MTIVAMNDVVKRFTGDVVLDKVSLQLEEGERVGLIGRNGEGKSTILKILKGLENVDSGIVTHKKGVKIGLLNQMSIVHSEMLVEDYLRTSFGELQRLEKELRKLEQEMATNSSEKLMNRYGDKMALFGELGGYEMDADLNKVVNGLGINQLKNRKWSELSGGEKTKAGLAHLLLQKTDLLLLDEPTNHLDFLAVEWLTSFLQHYTGTVFVVSHDRYFLDEVVQKMVELENKELIIYNTNFSGYLKEREERLLREFQDYKDQQKKIKKMEKAIKQLRIWAMAANPPSDAMFRRAKNMEKALERIVMVKRPVLTQKQMQLQFDEAGRSGQEVVVIENVSKKFEDKVIVKNVSMQIRQGERVALIGENGTGKTTLLKMIEGRVATDSGYIKVGPSVKIASLSQQMEELNQEMTVLEAFRDKVAVTEGEARKMLAGFMFYGEMVFRKVGNISGGERMRLRLAQFINMPVNTLILDEPTNHLDIASREVLEEAIRSFSGTVITVSHDRYFMDKLCSKVIWLENKQLTTYEGNYSYALTKRQ</sequence>
<organism evidence="6 7">
    <name type="scientific">Listeria seeligeri</name>
    <dbReference type="NCBI Taxonomy" id="1640"/>
    <lineage>
        <taxon>Bacteria</taxon>
        <taxon>Bacillati</taxon>
        <taxon>Bacillota</taxon>
        <taxon>Bacilli</taxon>
        <taxon>Bacillales</taxon>
        <taxon>Listeriaceae</taxon>
        <taxon>Listeria</taxon>
    </lineage>
</organism>
<reference evidence="6 7" key="1">
    <citation type="submission" date="2020-03" db="EMBL/GenBank/DDBJ databases">
        <title>Soil Listeria distribution.</title>
        <authorList>
            <person name="Liao J."/>
            <person name="Wiedmann M."/>
        </authorList>
    </citation>
    <scope>NUCLEOTIDE SEQUENCE [LARGE SCALE GENOMIC DNA]</scope>
    <source>
        <strain evidence="6 7">FSL L7-1560</strain>
    </source>
</reference>
<dbReference type="Proteomes" id="UP000523362">
    <property type="component" value="Unassembled WGS sequence"/>
</dbReference>
<dbReference type="GO" id="GO:0005524">
    <property type="term" value="F:ATP binding"/>
    <property type="evidence" value="ECO:0007669"/>
    <property type="project" value="UniProtKB-KW"/>
</dbReference>
<dbReference type="PANTHER" id="PTHR42855">
    <property type="entry name" value="ABC TRANSPORTER ATP-BINDING SUBUNIT"/>
    <property type="match status" value="1"/>
</dbReference>
<accession>A0A7X0X2X2</accession>
<keyword evidence="1" id="KW-0677">Repeat</keyword>
<dbReference type="GO" id="GO:0003676">
    <property type="term" value="F:nucleic acid binding"/>
    <property type="evidence" value="ECO:0007669"/>
    <property type="project" value="UniProtKB-ARBA"/>
</dbReference>
<protein>
    <submittedName>
        <fullName evidence="6">ABC-F family ATP-binding cassette domain-containing protein</fullName>
    </submittedName>
</protein>
<dbReference type="AlphaFoldDB" id="A0A7X0X2X2"/>
<dbReference type="FunFam" id="3.40.50.300:FF:000309">
    <property type="entry name" value="ABC transporter ATP-binding protein"/>
    <property type="match status" value="1"/>
</dbReference>
<dbReference type="InterPro" id="IPR003593">
    <property type="entry name" value="AAA+_ATPase"/>
</dbReference>
<evidence type="ECO:0000256" key="3">
    <source>
        <dbReference type="ARBA" id="ARBA00022840"/>
    </source>
</evidence>
<dbReference type="NCBIfam" id="NF000355">
    <property type="entry name" value="ribo_prot_ABC_F"/>
    <property type="match status" value="1"/>
</dbReference>
<dbReference type="InterPro" id="IPR027417">
    <property type="entry name" value="P-loop_NTPase"/>
</dbReference>
<keyword evidence="3 6" id="KW-0067">ATP-binding</keyword>
<dbReference type="SUPFAM" id="SSF52540">
    <property type="entry name" value="P-loop containing nucleoside triphosphate hydrolases"/>
    <property type="match status" value="2"/>
</dbReference>
<keyword evidence="4" id="KW-0175">Coiled coil</keyword>
<dbReference type="FunFam" id="3.40.50.300:FF:000011">
    <property type="entry name" value="Putative ABC transporter ATP-binding component"/>
    <property type="match status" value="1"/>
</dbReference>
<gene>
    <name evidence="6" type="ORF">HB897_10565</name>
</gene>
<keyword evidence="2" id="KW-0547">Nucleotide-binding</keyword>
<dbReference type="PANTHER" id="PTHR42855:SF2">
    <property type="entry name" value="DRUG RESISTANCE ABC TRANSPORTER,ATP-BINDING PROTEIN"/>
    <property type="match status" value="1"/>
</dbReference>
<name>A0A7X0X2X2_LISSE</name>
<feature type="coiled-coil region" evidence="4">
    <location>
        <begin position="87"/>
        <end position="114"/>
    </location>
</feature>
<dbReference type="PROSITE" id="PS00211">
    <property type="entry name" value="ABC_TRANSPORTER_1"/>
    <property type="match status" value="1"/>
</dbReference>
<proteinExistence type="predicted"/>
<dbReference type="InterPro" id="IPR051309">
    <property type="entry name" value="ABCF_ATPase"/>
</dbReference>
<evidence type="ECO:0000259" key="5">
    <source>
        <dbReference type="PROSITE" id="PS50893"/>
    </source>
</evidence>
<dbReference type="PROSITE" id="PS50893">
    <property type="entry name" value="ABC_TRANSPORTER_2"/>
    <property type="match status" value="2"/>
</dbReference>
<dbReference type="InterPro" id="IPR017871">
    <property type="entry name" value="ABC_transporter-like_CS"/>
</dbReference>
<dbReference type="SMART" id="SM00382">
    <property type="entry name" value="AAA"/>
    <property type="match status" value="2"/>
</dbReference>
<comment type="caution">
    <text evidence="6">The sequence shown here is derived from an EMBL/GenBank/DDBJ whole genome shotgun (WGS) entry which is preliminary data.</text>
</comment>
<dbReference type="InterPro" id="IPR003439">
    <property type="entry name" value="ABC_transporter-like_ATP-bd"/>
</dbReference>
<evidence type="ECO:0000313" key="6">
    <source>
        <dbReference type="EMBL" id="MBC1486669.1"/>
    </source>
</evidence>
<evidence type="ECO:0000313" key="7">
    <source>
        <dbReference type="Proteomes" id="UP000523362"/>
    </source>
</evidence>
<feature type="domain" description="ABC transporter" evidence="5">
    <location>
        <begin position="4"/>
        <end position="255"/>
    </location>
</feature>
<dbReference type="InterPro" id="IPR032781">
    <property type="entry name" value="ABC_tran_Xtn"/>
</dbReference>
<dbReference type="GO" id="GO:0016887">
    <property type="term" value="F:ATP hydrolysis activity"/>
    <property type="evidence" value="ECO:0007669"/>
    <property type="project" value="InterPro"/>
</dbReference>
<dbReference type="CDD" id="cd03221">
    <property type="entry name" value="ABCF_EF-3"/>
    <property type="match status" value="2"/>
</dbReference>
<evidence type="ECO:0000256" key="2">
    <source>
        <dbReference type="ARBA" id="ARBA00022741"/>
    </source>
</evidence>
<dbReference type="Gene3D" id="3.40.50.300">
    <property type="entry name" value="P-loop containing nucleotide triphosphate hydrolases"/>
    <property type="match status" value="2"/>
</dbReference>
<dbReference type="Pfam" id="PF00005">
    <property type="entry name" value="ABC_tran"/>
    <property type="match status" value="2"/>
</dbReference>
<dbReference type="Pfam" id="PF12848">
    <property type="entry name" value="ABC_tran_Xtn"/>
    <property type="match status" value="1"/>
</dbReference>
<evidence type="ECO:0000256" key="4">
    <source>
        <dbReference type="SAM" id="Coils"/>
    </source>
</evidence>
<dbReference type="EMBL" id="JAARRG010000007">
    <property type="protein sequence ID" value="MBC1486669.1"/>
    <property type="molecule type" value="Genomic_DNA"/>
</dbReference>